<evidence type="ECO:0000259" key="9">
    <source>
        <dbReference type="PROSITE" id="PS51083"/>
    </source>
</evidence>
<gene>
    <name evidence="11 12 13 14" type="primary">LOC101860148</name>
</gene>
<dbReference type="GeneID" id="101860148"/>
<evidence type="ECO:0000256" key="4">
    <source>
        <dbReference type="ARBA" id="ARBA00022833"/>
    </source>
</evidence>
<evidence type="ECO:0000313" key="11">
    <source>
        <dbReference type="RefSeq" id="XP_005092802.1"/>
    </source>
</evidence>
<name>A0ABM1VP89_APLCA</name>
<dbReference type="RefSeq" id="XP_005092802.1">
    <property type="nucleotide sequence ID" value="XM_005092745.3"/>
</dbReference>
<dbReference type="InterPro" id="IPR057721">
    <property type="entry name" value="BCD1_alpha/beta"/>
</dbReference>
<dbReference type="PANTHER" id="PTHR13483">
    <property type="entry name" value="BOX C_D SNORNA PROTEIN 1-RELATED"/>
    <property type="match status" value="1"/>
</dbReference>
<evidence type="ECO:0000256" key="7">
    <source>
        <dbReference type="PROSITE-ProRule" id="PRU00453"/>
    </source>
</evidence>
<evidence type="ECO:0000256" key="5">
    <source>
        <dbReference type="ARBA" id="ARBA00049598"/>
    </source>
</evidence>
<evidence type="ECO:0000313" key="10">
    <source>
        <dbReference type="Proteomes" id="UP000694888"/>
    </source>
</evidence>
<dbReference type="CDD" id="cd23023">
    <property type="entry name" value="zf-HIT_BCD1"/>
    <property type="match status" value="1"/>
</dbReference>
<dbReference type="Gene3D" id="3.30.60.190">
    <property type="match status" value="1"/>
</dbReference>
<protein>
    <submittedName>
        <fullName evidence="11 12">Box C/D snoRNA protein 1</fullName>
    </submittedName>
</protein>
<organism evidence="10 14">
    <name type="scientific">Aplysia californica</name>
    <name type="common">California sea hare</name>
    <dbReference type="NCBI Taxonomy" id="6500"/>
    <lineage>
        <taxon>Eukaryota</taxon>
        <taxon>Metazoa</taxon>
        <taxon>Spiralia</taxon>
        <taxon>Lophotrochozoa</taxon>
        <taxon>Mollusca</taxon>
        <taxon>Gastropoda</taxon>
        <taxon>Heterobranchia</taxon>
        <taxon>Euthyneura</taxon>
        <taxon>Tectipleura</taxon>
        <taxon>Aplysiida</taxon>
        <taxon>Aplysioidea</taxon>
        <taxon>Aplysiidae</taxon>
        <taxon>Aplysia</taxon>
    </lineage>
</organism>
<feature type="region of interest" description="Disordered" evidence="8">
    <location>
        <begin position="1"/>
        <end position="74"/>
    </location>
</feature>
<dbReference type="RefSeq" id="XP_035824230.1">
    <property type="nucleotide sequence ID" value="XM_035968337.1"/>
</dbReference>
<evidence type="ECO:0000256" key="3">
    <source>
        <dbReference type="ARBA" id="ARBA00022771"/>
    </source>
</evidence>
<evidence type="ECO:0000256" key="1">
    <source>
        <dbReference type="ARBA" id="ARBA00022553"/>
    </source>
</evidence>
<evidence type="ECO:0000313" key="12">
    <source>
        <dbReference type="RefSeq" id="XP_035824229.1"/>
    </source>
</evidence>
<dbReference type="InterPro" id="IPR007529">
    <property type="entry name" value="Znf_HIT"/>
</dbReference>
<comment type="similarity">
    <text evidence="6">Belongs to the BCD1 family.</text>
</comment>
<reference evidence="11 12" key="1">
    <citation type="submission" date="2025-05" db="UniProtKB">
        <authorList>
            <consortium name="RefSeq"/>
        </authorList>
    </citation>
    <scope>IDENTIFICATION</scope>
</reference>
<accession>A0ABM1VP89</accession>
<keyword evidence="4" id="KW-0862">Zinc</keyword>
<dbReference type="RefSeq" id="XP_035824229.1">
    <property type="nucleotide sequence ID" value="XM_035968336.1"/>
</dbReference>
<comment type="function">
    <text evidence="5">Required for box C/D snoRNAs accumulation involved in snoRNA processing, snoRNA transport to the nucleolus and ribosome biogenesis.</text>
</comment>
<keyword evidence="10" id="KW-1185">Reference proteome</keyword>
<feature type="domain" description="HIT-type" evidence="9">
    <location>
        <begin position="81"/>
        <end position="115"/>
    </location>
</feature>
<keyword evidence="2" id="KW-0479">Metal-binding</keyword>
<keyword evidence="1" id="KW-0597">Phosphoprotein</keyword>
<evidence type="ECO:0000256" key="2">
    <source>
        <dbReference type="ARBA" id="ARBA00022723"/>
    </source>
</evidence>
<dbReference type="PROSITE" id="PS51083">
    <property type="entry name" value="ZF_HIT"/>
    <property type="match status" value="1"/>
</dbReference>
<evidence type="ECO:0000313" key="13">
    <source>
        <dbReference type="RefSeq" id="XP_035824230.1"/>
    </source>
</evidence>
<dbReference type="Pfam" id="PF25790">
    <property type="entry name" value="BCD1"/>
    <property type="match status" value="1"/>
</dbReference>
<feature type="compositionally biased region" description="Basic and acidic residues" evidence="8">
    <location>
        <begin position="7"/>
        <end position="18"/>
    </location>
</feature>
<dbReference type="InterPro" id="IPR051639">
    <property type="entry name" value="BCD1"/>
</dbReference>
<dbReference type="Proteomes" id="UP000694888">
    <property type="component" value="Unplaced"/>
</dbReference>
<evidence type="ECO:0000256" key="8">
    <source>
        <dbReference type="SAM" id="MobiDB-lite"/>
    </source>
</evidence>
<sequence>MSAGSNTEEKTNNERVLDDSTDIVLIQSNGLAQEEKTGSCASAVPSVNGPSHGAGSGPHSEDQDTLTNGDSQRSVHRRPTCEICMEEESKYTCPGCTMKTCSLQCVQAHKTKLSCSGERNKTAFMDLTQYSDANLLNDYRFLEDAERTLYSNKMVPLNRNRSQVGAPYHLNKRCKLLMTAALKRGVKLRILPQGFSKNRANSSFYTVKSDCIDWHIEWLFATGDSILKVNDKRVKETTILIDAVSKFTNAVQFPHLRKSLEGFQKADPSLCRYLLKVEGLPANMPRYFQLRPDLTLASNLMGQCLTEYPSIHVIPQSHSMDSYAIISKEDILHMIPSNARHMVIVHPELEVKEDLETKLLNPQSSVYFPSEAKNDVETEVLNSQSSVTDVRCS</sequence>
<proteinExistence type="inferred from homology"/>
<keyword evidence="3 7" id="KW-0863">Zinc-finger</keyword>
<dbReference type="SUPFAM" id="SSF144232">
    <property type="entry name" value="HIT/MYND zinc finger-like"/>
    <property type="match status" value="1"/>
</dbReference>
<evidence type="ECO:0000313" key="14">
    <source>
        <dbReference type="RefSeq" id="XP_035824231.1"/>
    </source>
</evidence>
<dbReference type="PANTHER" id="PTHR13483:SF3">
    <property type="entry name" value="BOX C_D SNORNA PROTEIN 1"/>
    <property type="match status" value="1"/>
</dbReference>
<dbReference type="RefSeq" id="XP_035824231.1">
    <property type="nucleotide sequence ID" value="XM_035968338.1"/>
</dbReference>
<evidence type="ECO:0000256" key="6">
    <source>
        <dbReference type="ARBA" id="ARBA00049654"/>
    </source>
</evidence>
<dbReference type="Pfam" id="PF04438">
    <property type="entry name" value="zf-HIT"/>
    <property type="match status" value="1"/>
</dbReference>